<evidence type="ECO:0000313" key="1">
    <source>
        <dbReference type="EMBL" id="KAH6942635.1"/>
    </source>
</evidence>
<organism evidence="1 2">
    <name type="scientific">Hyalomma asiaticum</name>
    <name type="common">Tick</name>
    <dbReference type="NCBI Taxonomy" id="266040"/>
    <lineage>
        <taxon>Eukaryota</taxon>
        <taxon>Metazoa</taxon>
        <taxon>Ecdysozoa</taxon>
        <taxon>Arthropoda</taxon>
        <taxon>Chelicerata</taxon>
        <taxon>Arachnida</taxon>
        <taxon>Acari</taxon>
        <taxon>Parasitiformes</taxon>
        <taxon>Ixodida</taxon>
        <taxon>Ixodoidea</taxon>
        <taxon>Ixodidae</taxon>
        <taxon>Hyalomminae</taxon>
        <taxon>Hyalomma</taxon>
    </lineage>
</organism>
<evidence type="ECO:0000313" key="2">
    <source>
        <dbReference type="Proteomes" id="UP000821845"/>
    </source>
</evidence>
<sequence length="236" mass="26016">MGRAAQEKTAAAKHKAKTAAPRMTSPTAAGTTPERPATTSGQGAVQEGDFEAPLGKVSGKNVRAYCNNSVCRHLKEWFIETHSAVVHGSRESAHSNSYSYGPIRADGDDLMQSCVEYSKRPEAGMQDVLSFLSHFNLDIRHMADDPAEDPLKRMMELSLDYGVDAPVAFTRHYDVTGDASAPFVIDIALNPEMNEFISASRTMGEEDIEVFYRSFLKQYALVENNTIKEQLMDSDD</sequence>
<proteinExistence type="predicted"/>
<reference evidence="1" key="1">
    <citation type="submission" date="2020-05" db="EMBL/GenBank/DDBJ databases">
        <title>Large-scale comparative analyses of tick genomes elucidate their genetic diversity and vector capacities.</title>
        <authorList>
            <person name="Jia N."/>
            <person name="Wang J."/>
            <person name="Shi W."/>
            <person name="Du L."/>
            <person name="Sun Y."/>
            <person name="Zhan W."/>
            <person name="Jiang J."/>
            <person name="Wang Q."/>
            <person name="Zhang B."/>
            <person name="Ji P."/>
            <person name="Sakyi L.B."/>
            <person name="Cui X."/>
            <person name="Yuan T."/>
            <person name="Jiang B."/>
            <person name="Yang W."/>
            <person name="Lam T.T.-Y."/>
            <person name="Chang Q."/>
            <person name="Ding S."/>
            <person name="Wang X."/>
            <person name="Zhu J."/>
            <person name="Ruan X."/>
            <person name="Zhao L."/>
            <person name="Wei J."/>
            <person name="Que T."/>
            <person name="Du C."/>
            <person name="Cheng J."/>
            <person name="Dai P."/>
            <person name="Han X."/>
            <person name="Huang E."/>
            <person name="Gao Y."/>
            <person name="Liu J."/>
            <person name="Shao H."/>
            <person name="Ye R."/>
            <person name="Li L."/>
            <person name="Wei W."/>
            <person name="Wang X."/>
            <person name="Wang C."/>
            <person name="Yang T."/>
            <person name="Huo Q."/>
            <person name="Li W."/>
            <person name="Guo W."/>
            <person name="Chen H."/>
            <person name="Zhou L."/>
            <person name="Ni X."/>
            <person name="Tian J."/>
            <person name="Zhou Y."/>
            <person name="Sheng Y."/>
            <person name="Liu T."/>
            <person name="Pan Y."/>
            <person name="Xia L."/>
            <person name="Li J."/>
            <person name="Zhao F."/>
            <person name="Cao W."/>
        </authorList>
    </citation>
    <scope>NUCLEOTIDE SEQUENCE</scope>
    <source>
        <strain evidence="1">Hyas-2018</strain>
    </source>
</reference>
<dbReference type="Proteomes" id="UP000821845">
    <property type="component" value="Chromosome 10"/>
</dbReference>
<dbReference type="EMBL" id="CM023490">
    <property type="protein sequence ID" value="KAH6942635.1"/>
    <property type="molecule type" value="Genomic_DNA"/>
</dbReference>
<name>A0ACB7T6M3_HYAAI</name>
<comment type="caution">
    <text evidence="1">The sequence shown here is derived from an EMBL/GenBank/DDBJ whole genome shotgun (WGS) entry which is preliminary data.</text>
</comment>
<protein>
    <submittedName>
        <fullName evidence="1">Uncharacterized protein</fullName>
    </submittedName>
</protein>
<accession>A0ACB7T6M3</accession>
<gene>
    <name evidence="1" type="ORF">HPB50_008750</name>
</gene>
<keyword evidence="2" id="KW-1185">Reference proteome</keyword>